<feature type="region of interest" description="Disordered" evidence="1">
    <location>
        <begin position="113"/>
        <end position="172"/>
    </location>
</feature>
<reference evidence="3" key="1">
    <citation type="submission" date="2023-10" db="EMBL/GenBank/DDBJ databases">
        <title>Genome assembly of Pristionchus species.</title>
        <authorList>
            <person name="Yoshida K."/>
            <person name="Sommer R.J."/>
        </authorList>
    </citation>
    <scope>NUCLEOTIDE SEQUENCE</scope>
    <source>
        <strain evidence="3">RS5133</strain>
    </source>
</reference>
<protein>
    <submittedName>
        <fullName evidence="3">Uncharacterized protein</fullName>
    </submittedName>
</protein>
<evidence type="ECO:0000313" key="3">
    <source>
        <dbReference type="EMBL" id="GMT35209.1"/>
    </source>
</evidence>
<feature type="signal peptide" evidence="2">
    <location>
        <begin position="1"/>
        <end position="21"/>
    </location>
</feature>
<evidence type="ECO:0000256" key="1">
    <source>
        <dbReference type="SAM" id="MobiDB-lite"/>
    </source>
</evidence>
<keyword evidence="4" id="KW-1185">Reference proteome</keyword>
<evidence type="ECO:0000313" key="4">
    <source>
        <dbReference type="Proteomes" id="UP001432322"/>
    </source>
</evidence>
<evidence type="ECO:0000256" key="2">
    <source>
        <dbReference type="SAM" id="SignalP"/>
    </source>
</evidence>
<gene>
    <name evidence="3" type="ORF">PFISCL1PPCAC_26506</name>
</gene>
<comment type="caution">
    <text evidence="3">The sequence shown here is derived from an EMBL/GenBank/DDBJ whole genome shotgun (WGS) entry which is preliminary data.</text>
</comment>
<proteinExistence type="predicted"/>
<dbReference type="EMBL" id="BTSY01000007">
    <property type="protein sequence ID" value="GMT35209.1"/>
    <property type="molecule type" value="Genomic_DNA"/>
</dbReference>
<keyword evidence="2" id="KW-0732">Signal</keyword>
<accession>A0AAV5WSN9</accession>
<organism evidence="3 4">
    <name type="scientific">Pristionchus fissidentatus</name>
    <dbReference type="NCBI Taxonomy" id="1538716"/>
    <lineage>
        <taxon>Eukaryota</taxon>
        <taxon>Metazoa</taxon>
        <taxon>Ecdysozoa</taxon>
        <taxon>Nematoda</taxon>
        <taxon>Chromadorea</taxon>
        <taxon>Rhabditida</taxon>
        <taxon>Rhabditina</taxon>
        <taxon>Diplogasteromorpha</taxon>
        <taxon>Diplogasteroidea</taxon>
        <taxon>Neodiplogasteridae</taxon>
        <taxon>Pristionchus</taxon>
    </lineage>
</organism>
<dbReference type="AlphaFoldDB" id="A0AAV5WSN9"/>
<feature type="non-terminal residue" evidence="3">
    <location>
        <position position="1"/>
    </location>
</feature>
<name>A0AAV5WSN9_9BILA</name>
<sequence>NYRMRSLVVLALFGLATIASSHDADVLPSELADPTETAPATGPWTWEEIDGKKFKVYKHEYKIPHGFSKKVFIKKTRDHIIKYIRLKKCGCRITTTRKSWEGEHKKLWNDDRLHHHHGHHGHGHGHHHGHHGHHGHGPRPCNGHHHHGHHGHHGHGPHGHFPHGPHHDGHHF</sequence>
<feature type="compositionally biased region" description="Basic residues" evidence="1">
    <location>
        <begin position="114"/>
        <end position="164"/>
    </location>
</feature>
<feature type="chain" id="PRO_5043372101" evidence="2">
    <location>
        <begin position="22"/>
        <end position="172"/>
    </location>
</feature>
<dbReference type="Proteomes" id="UP001432322">
    <property type="component" value="Unassembled WGS sequence"/>
</dbReference>